<evidence type="ECO:0000256" key="1">
    <source>
        <dbReference type="SAM" id="MobiDB-lite"/>
    </source>
</evidence>
<feature type="compositionally biased region" description="Basic residues" evidence="1">
    <location>
        <begin position="1"/>
        <end position="10"/>
    </location>
</feature>
<reference evidence="2 3" key="1">
    <citation type="submission" date="2021-06" db="EMBL/GenBank/DDBJ databases">
        <title>Caerostris extrusa draft genome.</title>
        <authorList>
            <person name="Kono N."/>
            <person name="Arakawa K."/>
        </authorList>
    </citation>
    <scope>NUCLEOTIDE SEQUENCE [LARGE SCALE GENOMIC DNA]</scope>
</reference>
<dbReference type="AlphaFoldDB" id="A0AAV4P3U7"/>
<protein>
    <submittedName>
        <fullName evidence="2">Uncharacterized protein</fullName>
    </submittedName>
</protein>
<dbReference type="Proteomes" id="UP001054945">
    <property type="component" value="Unassembled WGS sequence"/>
</dbReference>
<accession>A0AAV4P3U7</accession>
<proteinExistence type="predicted"/>
<comment type="caution">
    <text evidence="2">The sequence shown here is derived from an EMBL/GenBank/DDBJ whole genome shotgun (WGS) entry which is preliminary data.</text>
</comment>
<feature type="compositionally biased region" description="Basic and acidic residues" evidence="1">
    <location>
        <begin position="14"/>
        <end position="23"/>
    </location>
</feature>
<gene>
    <name evidence="2" type="ORF">CEXT_533791</name>
</gene>
<feature type="compositionally biased region" description="Basic residues" evidence="1">
    <location>
        <begin position="103"/>
        <end position="115"/>
    </location>
</feature>
<name>A0AAV4P3U7_CAEEX</name>
<evidence type="ECO:0000313" key="2">
    <source>
        <dbReference type="EMBL" id="GIX91897.1"/>
    </source>
</evidence>
<feature type="region of interest" description="Disordered" evidence="1">
    <location>
        <begin position="68"/>
        <end position="115"/>
    </location>
</feature>
<feature type="region of interest" description="Disordered" evidence="1">
    <location>
        <begin position="1"/>
        <end position="36"/>
    </location>
</feature>
<sequence length="115" mass="13757">MRTIKIKKQQPTKSHQEEVEHLPCYETHQPVNNREKGYQYDRSQQRHIHYHLSGQYGNQLSFELRKKKNNTDVTNHPFRSPRCTKKSKKKGISPTFLLNGRPQNKRIFGRRRSCP</sequence>
<keyword evidence="3" id="KW-1185">Reference proteome</keyword>
<organism evidence="2 3">
    <name type="scientific">Caerostris extrusa</name>
    <name type="common">Bark spider</name>
    <name type="synonym">Caerostris bankana</name>
    <dbReference type="NCBI Taxonomy" id="172846"/>
    <lineage>
        <taxon>Eukaryota</taxon>
        <taxon>Metazoa</taxon>
        <taxon>Ecdysozoa</taxon>
        <taxon>Arthropoda</taxon>
        <taxon>Chelicerata</taxon>
        <taxon>Arachnida</taxon>
        <taxon>Araneae</taxon>
        <taxon>Araneomorphae</taxon>
        <taxon>Entelegynae</taxon>
        <taxon>Araneoidea</taxon>
        <taxon>Araneidae</taxon>
        <taxon>Caerostris</taxon>
    </lineage>
</organism>
<dbReference type="EMBL" id="BPLR01004072">
    <property type="protein sequence ID" value="GIX91897.1"/>
    <property type="molecule type" value="Genomic_DNA"/>
</dbReference>
<evidence type="ECO:0000313" key="3">
    <source>
        <dbReference type="Proteomes" id="UP001054945"/>
    </source>
</evidence>
<feature type="compositionally biased region" description="Basic residues" evidence="1">
    <location>
        <begin position="82"/>
        <end position="91"/>
    </location>
</feature>